<dbReference type="AlphaFoldDB" id="A0A848L1Y5"/>
<protein>
    <submittedName>
        <fullName evidence="1">MspA family porin</fullName>
    </submittedName>
</protein>
<keyword evidence="2" id="KW-1185">Reference proteome</keyword>
<comment type="caution">
    <text evidence="1">The sequence shown here is derived from an EMBL/GenBank/DDBJ whole genome shotgun (WGS) entry which is preliminary data.</text>
</comment>
<dbReference type="Gene3D" id="2.60.40.1650">
    <property type="entry name" value="Porin MspA (Ig-like beta-sandwich domain)"/>
    <property type="match status" value="2"/>
</dbReference>
<dbReference type="Proteomes" id="UP000550729">
    <property type="component" value="Unassembled WGS sequence"/>
</dbReference>
<reference evidence="1 2" key="1">
    <citation type="submission" date="2020-04" db="EMBL/GenBank/DDBJ databases">
        <title>Gordonia sp. nov. TBRC 11910.</title>
        <authorList>
            <person name="Suriyachadkun C."/>
        </authorList>
    </citation>
    <scope>NUCLEOTIDE SEQUENCE [LARGE SCALE GENOMIC DNA]</scope>
    <source>
        <strain evidence="1 2">TBRC 11910</strain>
    </source>
</reference>
<accession>A0A848L1Y5</accession>
<dbReference type="InterPro" id="IPR015286">
    <property type="entry name" value="Porin_fam_mycobact-type"/>
</dbReference>
<dbReference type="EMBL" id="JABBNB010000019">
    <property type="protein sequence ID" value="NMO03095.1"/>
    <property type="molecule type" value="Genomic_DNA"/>
</dbReference>
<name>A0A848L1Y5_9ACTN</name>
<dbReference type="InterPro" id="IPR010916">
    <property type="entry name" value="TonB_box_CS"/>
</dbReference>
<gene>
    <name evidence="1" type="ORF">HH308_17920</name>
</gene>
<dbReference type="PROSITE" id="PS00430">
    <property type="entry name" value="TONB_DEPENDENT_REC_1"/>
    <property type="match status" value="1"/>
</dbReference>
<organism evidence="1 2">
    <name type="scientific">Gordonia asplenii</name>
    <dbReference type="NCBI Taxonomy" id="2725283"/>
    <lineage>
        <taxon>Bacteria</taxon>
        <taxon>Bacillati</taxon>
        <taxon>Actinomycetota</taxon>
        <taxon>Actinomycetes</taxon>
        <taxon>Mycobacteriales</taxon>
        <taxon>Gordoniaceae</taxon>
        <taxon>Gordonia</taxon>
    </lineage>
</organism>
<proteinExistence type="predicted"/>
<dbReference type="Pfam" id="PF09203">
    <property type="entry name" value="MspA"/>
    <property type="match status" value="1"/>
</dbReference>
<evidence type="ECO:0000313" key="1">
    <source>
        <dbReference type="EMBL" id="NMO03095.1"/>
    </source>
</evidence>
<sequence>MATSGILATPATATTLTMPAQVRSSTLPNGTTVTIDRTDETVVVTPSMGATPVHRNAVVSGRYRVSLSKPATFLVQAGYIVGCQVSVNGLTSTGTGSGTANNSTGVVTPTVGGGATLSVGPGQAVAYNVTDYERADPFGADQHKKWVQYRNTAHGSLSYKGTSLSVTGCGGYAQARSYANVWVITDTTDQIVSLYGRPFSIG</sequence>
<evidence type="ECO:0000313" key="2">
    <source>
        <dbReference type="Proteomes" id="UP000550729"/>
    </source>
</evidence>